<dbReference type="Proteomes" id="UP000249081">
    <property type="component" value="Unassembled WGS sequence"/>
</dbReference>
<evidence type="ECO:0000313" key="2">
    <source>
        <dbReference type="Proteomes" id="UP000249081"/>
    </source>
</evidence>
<reference evidence="1 2" key="2">
    <citation type="submission" date="2018-06" db="EMBL/GenBank/DDBJ databases">
        <title>Metagenomic assembly of (sub)arctic Cyanobacteria and their associated microbiome from non-axenic cultures.</title>
        <authorList>
            <person name="Baurain D."/>
        </authorList>
    </citation>
    <scope>NUCLEOTIDE SEQUENCE [LARGE SCALE GENOMIC DNA]</scope>
    <source>
        <strain evidence="1">ULC041bin1</strain>
    </source>
</reference>
<gene>
    <name evidence="1" type="ORF">DCF17_16235</name>
</gene>
<dbReference type="EMBL" id="QBMN01000126">
    <property type="protein sequence ID" value="PZO37230.1"/>
    <property type="molecule type" value="Genomic_DNA"/>
</dbReference>
<organism evidence="1 2">
    <name type="scientific">Shackletoniella antarctica</name>
    <dbReference type="NCBI Taxonomy" id="268115"/>
    <lineage>
        <taxon>Bacteria</taxon>
        <taxon>Bacillati</taxon>
        <taxon>Cyanobacteriota</taxon>
        <taxon>Cyanophyceae</taxon>
        <taxon>Oculatellales</taxon>
        <taxon>Oculatellaceae</taxon>
        <taxon>Shackletoniella</taxon>
    </lineage>
</organism>
<accession>A0A2W4VZ05</accession>
<dbReference type="AlphaFoldDB" id="A0A2W4VZ05"/>
<protein>
    <submittedName>
        <fullName evidence="1">Uncharacterized protein</fullName>
    </submittedName>
</protein>
<reference evidence="2" key="1">
    <citation type="submission" date="2018-04" db="EMBL/GenBank/DDBJ databases">
        <authorList>
            <person name="Cornet L."/>
        </authorList>
    </citation>
    <scope>NUCLEOTIDE SEQUENCE [LARGE SCALE GENOMIC DNA]</scope>
</reference>
<proteinExistence type="predicted"/>
<evidence type="ECO:0000313" key="1">
    <source>
        <dbReference type="EMBL" id="PZO37230.1"/>
    </source>
</evidence>
<name>A0A2W4VZ05_9CYAN</name>
<sequence length="117" mass="12902">MRLAQIIHNDENVQVVIPVATGIHRKQPYEDAGSAPLPGGIFFPGDLLKKPASATVKNWDSPMAYDHRTRGIQNVLTVLAMATAGGLICSVKAINKFPRIFADRPQSRYLGFTWCRP</sequence>
<comment type="caution">
    <text evidence="1">The sequence shown here is derived from an EMBL/GenBank/DDBJ whole genome shotgun (WGS) entry which is preliminary data.</text>
</comment>